<name>A0A1V6PGV8_PENDC</name>
<evidence type="ECO:0000259" key="3">
    <source>
        <dbReference type="Pfam" id="PF01636"/>
    </source>
</evidence>
<dbReference type="InterPro" id="IPR002575">
    <property type="entry name" value="Aminoglycoside_PTrfase"/>
</dbReference>
<sequence length="563" mass="65188">MRTRMCPDDVAWEQAEETSESWLAQFRDHDILRPIAYFLLDHNGGIGDDFAILKKGAYNISLRLKDDDKHVTTIIRLSQPGAVFFPEEKALNEVATMRFLTDKTSIPIPFIHYSGTKKECPLELSPFIVMDYIEHDTKVYDALNTPGCPIEEAGILDPAIDQDRLELLYGQVAGTLLQLSIPSLPRIGSLSQIDDFTWEVTRRPLSMNMNELVRLGTLPRSKLPNPHTTFTTSSSYLEALADINIEHLAYQRNDSVESADDCRRKFIARRLFRKLARDKRLSNPSFEKGPFKLWCDDLRPANVLLHKNLKIAGVIDWEFTYAAPIEFSYAPPWWLLIEKPEYWPEGFEDWIRVFDYRLKTFLKVMKDQEDIEIQRGRLKEDQRLSGPIFAFDAIYWQKIDTRFFGPTATENPEEAWKERLDLLDEKEKDEMEQLVARKLEEMNTRPLAWDPDEYTVAFRQQLKRKREEADKEKAKADEEKVKADGDTIPARYYMLWANMARSQRRLDIAEKVEADKQKAEADGTHTHKDENNEVENKGNETENSGSLETHTISDKLAATNLSS</sequence>
<feature type="compositionally biased region" description="Polar residues" evidence="2">
    <location>
        <begin position="541"/>
        <end position="550"/>
    </location>
</feature>
<feature type="coiled-coil region" evidence="1">
    <location>
        <begin position="459"/>
        <end position="486"/>
    </location>
</feature>
<organism evidence="4 5">
    <name type="scientific">Penicillium decumbens</name>
    <dbReference type="NCBI Taxonomy" id="69771"/>
    <lineage>
        <taxon>Eukaryota</taxon>
        <taxon>Fungi</taxon>
        <taxon>Dikarya</taxon>
        <taxon>Ascomycota</taxon>
        <taxon>Pezizomycotina</taxon>
        <taxon>Eurotiomycetes</taxon>
        <taxon>Eurotiomycetidae</taxon>
        <taxon>Eurotiales</taxon>
        <taxon>Aspergillaceae</taxon>
        <taxon>Penicillium</taxon>
    </lineage>
</organism>
<evidence type="ECO:0000313" key="4">
    <source>
        <dbReference type="EMBL" id="OQD75766.1"/>
    </source>
</evidence>
<evidence type="ECO:0000313" key="5">
    <source>
        <dbReference type="Proteomes" id="UP000191522"/>
    </source>
</evidence>
<proteinExistence type="predicted"/>
<keyword evidence="1" id="KW-0175">Coiled coil</keyword>
<dbReference type="OrthoDB" id="5412996at2759"/>
<dbReference type="Proteomes" id="UP000191522">
    <property type="component" value="Unassembled WGS sequence"/>
</dbReference>
<dbReference type="Pfam" id="PF01636">
    <property type="entry name" value="APH"/>
    <property type="match status" value="1"/>
</dbReference>
<dbReference type="InterPro" id="IPR051678">
    <property type="entry name" value="AGP_Transferase"/>
</dbReference>
<evidence type="ECO:0000256" key="2">
    <source>
        <dbReference type="SAM" id="MobiDB-lite"/>
    </source>
</evidence>
<dbReference type="STRING" id="69771.A0A1V6PGV8"/>
<evidence type="ECO:0000256" key="1">
    <source>
        <dbReference type="SAM" id="Coils"/>
    </source>
</evidence>
<feature type="region of interest" description="Disordered" evidence="2">
    <location>
        <begin position="510"/>
        <end position="563"/>
    </location>
</feature>
<feature type="compositionally biased region" description="Basic and acidic residues" evidence="2">
    <location>
        <begin position="510"/>
        <end position="540"/>
    </location>
</feature>
<dbReference type="EMBL" id="MDYL01000006">
    <property type="protein sequence ID" value="OQD75766.1"/>
    <property type="molecule type" value="Genomic_DNA"/>
</dbReference>
<dbReference type="OMA" id="DVAWEQA"/>
<comment type="caution">
    <text evidence="4">The sequence shown here is derived from an EMBL/GenBank/DDBJ whole genome shotgun (WGS) entry which is preliminary data.</text>
</comment>
<reference evidence="5" key="1">
    <citation type="journal article" date="2017" name="Nat. Microbiol.">
        <title>Global analysis of biosynthetic gene clusters reveals vast potential of secondary metabolite production in Penicillium species.</title>
        <authorList>
            <person name="Nielsen J.C."/>
            <person name="Grijseels S."/>
            <person name="Prigent S."/>
            <person name="Ji B."/>
            <person name="Dainat J."/>
            <person name="Nielsen K.F."/>
            <person name="Frisvad J.C."/>
            <person name="Workman M."/>
            <person name="Nielsen J."/>
        </authorList>
    </citation>
    <scope>NUCLEOTIDE SEQUENCE [LARGE SCALE GENOMIC DNA]</scope>
    <source>
        <strain evidence="5">IBT 11843</strain>
    </source>
</reference>
<dbReference type="SUPFAM" id="SSF56112">
    <property type="entry name" value="Protein kinase-like (PK-like)"/>
    <property type="match status" value="1"/>
</dbReference>
<feature type="domain" description="Aminoglycoside phosphotransferase" evidence="3">
    <location>
        <begin position="63"/>
        <end position="325"/>
    </location>
</feature>
<dbReference type="PANTHER" id="PTHR21310:SF37">
    <property type="entry name" value="AMINOGLYCOSIDE PHOSPHOTRANSFERASE DOMAIN-CONTAINING PROTEIN"/>
    <property type="match status" value="1"/>
</dbReference>
<dbReference type="InterPro" id="IPR011009">
    <property type="entry name" value="Kinase-like_dom_sf"/>
</dbReference>
<dbReference type="PANTHER" id="PTHR21310">
    <property type="entry name" value="AMINOGLYCOSIDE PHOSPHOTRANSFERASE-RELATED-RELATED"/>
    <property type="match status" value="1"/>
</dbReference>
<dbReference type="AlphaFoldDB" id="A0A1V6PGV8"/>
<keyword evidence="5" id="KW-1185">Reference proteome</keyword>
<accession>A0A1V6PGV8</accession>
<protein>
    <recommendedName>
        <fullName evidence="3">Aminoglycoside phosphotransferase domain-containing protein</fullName>
    </recommendedName>
</protein>
<gene>
    <name evidence="4" type="ORF">PENDEC_c006G04499</name>
</gene>